<dbReference type="AlphaFoldDB" id="A0AB39VQL4"/>
<dbReference type="InterPro" id="IPR045087">
    <property type="entry name" value="Cu-oxidase_fam"/>
</dbReference>
<dbReference type="NCBIfam" id="NF008205">
    <property type="entry name" value="PRK10965.1"/>
    <property type="match status" value="1"/>
</dbReference>
<evidence type="ECO:0000259" key="5">
    <source>
        <dbReference type="Pfam" id="PF07732"/>
    </source>
</evidence>
<dbReference type="EMBL" id="CP165628">
    <property type="protein sequence ID" value="XDU71951.1"/>
    <property type="molecule type" value="Genomic_DNA"/>
</dbReference>
<dbReference type="PANTHER" id="PTHR48267:SF1">
    <property type="entry name" value="BILIRUBIN OXIDASE"/>
    <property type="match status" value="1"/>
</dbReference>
<accession>A0AB39VQL4</accession>
<feature type="chain" id="PRO_5044322649" evidence="3">
    <location>
        <begin position="29"/>
        <end position="550"/>
    </location>
</feature>
<reference evidence="6" key="1">
    <citation type="submission" date="2024-07" db="EMBL/GenBank/DDBJ databases">
        <authorList>
            <person name="Biller S.J."/>
        </authorList>
    </citation>
    <scope>NUCLEOTIDE SEQUENCE</scope>
    <source>
        <strain evidence="6">WC2420</strain>
    </source>
</reference>
<dbReference type="CDD" id="cd04232">
    <property type="entry name" value="CuRO_1_CueO_FtsP"/>
    <property type="match status" value="1"/>
</dbReference>
<dbReference type="GO" id="GO:0004322">
    <property type="term" value="F:ferroxidase activity"/>
    <property type="evidence" value="ECO:0007669"/>
    <property type="project" value="UniProtKB-EC"/>
</dbReference>
<feature type="domain" description="Plastocyanin-like" evidence="5">
    <location>
        <begin position="53"/>
        <end position="166"/>
    </location>
</feature>
<evidence type="ECO:0000256" key="2">
    <source>
        <dbReference type="ARBA" id="ARBA00023002"/>
    </source>
</evidence>
<keyword evidence="2 6" id="KW-0560">Oxidoreductase</keyword>
<dbReference type="GO" id="GO:0005507">
    <property type="term" value="F:copper ion binding"/>
    <property type="evidence" value="ECO:0007669"/>
    <property type="project" value="InterPro"/>
</dbReference>
<sequence>MYRRDFIKLAALYGSVAALPAWSRQAFADSRPALPIPEILQPDVRGIYRLRLQQGQSQILTGVNTTIWGVNGNLPGPALRLRRGKPVGVIVENNLPQASTVHWHGLEIPGDADGGPQAMIAPGARREVQFTVDQPATTCWFHPHPHQTSGYQVAMGLAGLVIIDDEDGDKLKIPSRWGVDDIPVILQDKRLNAAGQIDYQLDIMTAAVGWFGQHMLTNGVIYPQHGVSRGWVRLRLLNGCNARSLILATSDRRPLYVIASDGGFLPEPVKVSELPMLMGERFEVMIDCSDGKAFDLVTLPVKQMGMTLAPFDQPLAVLKIQPTITQSGSSLPDSLIALPPLPSHDDIPTRWLQLMMDPQLDQQGMQALMKRYGHGAMAGMSMGNGSADNMAAMPGMSAAGHQSMDMSGGHQNMKMPGMSSSDHAGMAMPQQAAHFDYMTANKINGKAYDMNHPAFAVRQGQYEKWTISGEGDMMLHPFHIHGTQFRILTENGQPVAKHRQGWKDTVRVEGGRSEVLVQFNHRADQQHAYMAHCHLLEHEDTGMMTSFTVA</sequence>
<dbReference type="EC" id="1.16.3.1" evidence="6"/>
<dbReference type="Gene3D" id="2.60.40.420">
    <property type="entry name" value="Cupredoxins - blue copper proteins"/>
    <property type="match status" value="3"/>
</dbReference>
<dbReference type="Pfam" id="PF07732">
    <property type="entry name" value="Cu-oxidase_3"/>
    <property type="match status" value="1"/>
</dbReference>
<dbReference type="InterPro" id="IPR011706">
    <property type="entry name" value="Cu-oxidase_C"/>
</dbReference>
<evidence type="ECO:0000313" key="6">
    <source>
        <dbReference type="EMBL" id="XDU71951.1"/>
    </source>
</evidence>
<dbReference type="InterPro" id="IPR008972">
    <property type="entry name" value="Cupredoxin"/>
</dbReference>
<protein>
    <submittedName>
        <fullName evidence="6">Multicopper oxidase CueO</fullName>
        <ecNumber evidence="6">1.16.3.1</ecNumber>
    </submittedName>
</protein>
<organism evidence="6">
    <name type="scientific">Rouxiella sp. WC2420</name>
    <dbReference type="NCBI Taxonomy" id="3234145"/>
    <lineage>
        <taxon>Bacteria</taxon>
        <taxon>Pseudomonadati</taxon>
        <taxon>Pseudomonadota</taxon>
        <taxon>Gammaproteobacteria</taxon>
        <taxon>Enterobacterales</taxon>
        <taxon>Yersiniaceae</taxon>
        <taxon>Rouxiella</taxon>
    </lineage>
</organism>
<keyword evidence="3" id="KW-0732">Signal</keyword>
<evidence type="ECO:0000259" key="4">
    <source>
        <dbReference type="Pfam" id="PF07731"/>
    </source>
</evidence>
<evidence type="ECO:0000256" key="3">
    <source>
        <dbReference type="SAM" id="SignalP"/>
    </source>
</evidence>
<evidence type="ECO:0000256" key="1">
    <source>
        <dbReference type="ARBA" id="ARBA00022723"/>
    </source>
</evidence>
<proteinExistence type="predicted"/>
<feature type="domain" description="Plastocyanin-like" evidence="4">
    <location>
        <begin position="434"/>
        <end position="549"/>
    </location>
</feature>
<dbReference type="InterPro" id="IPR011707">
    <property type="entry name" value="Cu-oxidase-like_N"/>
</dbReference>
<dbReference type="PANTHER" id="PTHR48267">
    <property type="entry name" value="CUPREDOXIN SUPERFAMILY PROTEIN"/>
    <property type="match status" value="1"/>
</dbReference>
<name>A0AB39VQL4_9GAMM</name>
<dbReference type="RefSeq" id="WP_369788986.1">
    <property type="nucleotide sequence ID" value="NZ_CP165628.1"/>
</dbReference>
<feature type="signal peptide" evidence="3">
    <location>
        <begin position="1"/>
        <end position="28"/>
    </location>
</feature>
<dbReference type="InterPro" id="IPR002355">
    <property type="entry name" value="Cu_oxidase_Cu_BS"/>
</dbReference>
<keyword evidence="1" id="KW-0479">Metal-binding</keyword>
<dbReference type="Pfam" id="PF07731">
    <property type="entry name" value="Cu-oxidase_2"/>
    <property type="match status" value="1"/>
</dbReference>
<dbReference type="SUPFAM" id="SSF49503">
    <property type="entry name" value="Cupredoxins"/>
    <property type="match status" value="3"/>
</dbReference>
<dbReference type="CDD" id="cd13867">
    <property type="entry name" value="CuRO_2_CueO_FtsP"/>
    <property type="match status" value="1"/>
</dbReference>
<dbReference type="CDD" id="cd13890">
    <property type="entry name" value="CuRO_3_CueO_FtsP"/>
    <property type="match status" value="1"/>
</dbReference>
<gene>
    <name evidence="6" type="primary">cueO</name>
    <name evidence="6" type="ORF">AB3G37_20965</name>
</gene>
<dbReference type="PROSITE" id="PS00080">
    <property type="entry name" value="MULTICOPPER_OXIDASE2"/>
    <property type="match status" value="1"/>
</dbReference>